<dbReference type="CDD" id="cd06261">
    <property type="entry name" value="TM_PBP2"/>
    <property type="match status" value="1"/>
</dbReference>
<gene>
    <name evidence="9" type="ORF">R2Q92_00870</name>
</gene>
<evidence type="ECO:0000259" key="8">
    <source>
        <dbReference type="PROSITE" id="PS50928"/>
    </source>
</evidence>
<dbReference type="SUPFAM" id="SSF161098">
    <property type="entry name" value="MetI-like"/>
    <property type="match status" value="1"/>
</dbReference>
<dbReference type="InterPro" id="IPR035906">
    <property type="entry name" value="MetI-like_sf"/>
</dbReference>
<comment type="similarity">
    <text evidence="7">Belongs to the binding-protein-dependent transport system permease family.</text>
</comment>
<dbReference type="RefSeq" id="WP_194423103.1">
    <property type="nucleotide sequence ID" value="NZ_BAAAPT010000001.1"/>
</dbReference>
<feature type="transmembrane region" description="Helical" evidence="7">
    <location>
        <begin position="12"/>
        <end position="32"/>
    </location>
</feature>
<feature type="domain" description="ABC transmembrane type-1" evidence="8">
    <location>
        <begin position="71"/>
        <end position="262"/>
    </location>
</feature>
<feature type="transmembrane region" description="Helical" evidence="7">
    <location>
        <begin position="107"/>
        <end position="128"/>
    </location>
</feature>
<dbReference type="Gene3D" id="1.10.3720.10">
    <property type="entry name" value="MetI-like"/>
    <property type="match status" value="1"/>
</dbReference>
<keyword evidence="3" id="KW-1003">Cell membrane</keyword>
<feature type="transmembrane region" description="Helical" evidence="7">
    <location>
        <begin position="184"/>
        <end position="208"/>
    </location>
</feature>
<dbReference type="Pfam" id="PF00528">
    <property type="entry name" value="BPD_transp_1"/>
    <property type="match status" value="1"/>
</dbReference>
<sequence length="277" mass="29747">MKKIQAVAAQIPLVAWTTIALIPFVFITLLAFRDQKDIFAYPLGFGGDFTLENFAVAWNGPAGGAGLGVYFTNTLIVAVAGLIVNLGAGLPAAYFSTLLPERLRKIFLQLFLIGTIIPLILLVVPYFQIFDMLQLVSNPVALGVTYGVLSLPTTILVLHSFFVDFPAELTEAAAIDGLGRWASFWRIVVPLSIGPMVGVGLLALVFMWGEAQLGIVLLQAADSQTVPVGLLGFRGMFFTTLGPIFAGLALASLPIIIVYLFLHRHITKGIALGGVFR</sequence>
<keyword evidence="5 7" id="KW-1133">Transmembrane helix</keyword>
<feature type="transmembrane region" description="Helical" evidence="7">
    <location>
        <begin position="75"/>
        <end position="95"/>
    </location>
</feature>
<evidence type="ECO:0000256" key="7">
    <source>
        <dbReference type="RuleBase" id="RU363032"/>
    </source>
</evidence>
<comment type="caution">
    <text evidence="9">The sequence shown here is derived from an EMBL/GenBank/DDBJ whole genome shotgun (WGS) entry which is preliminary data.</text>
</comment>
<reference evidence="9 10" key="1">
    <citation type="submission" date="2023-10" db="EMBL/GenBank/DDBJ databases">
        <title>Microbacterium xanthum sp. nov., isolated from seaweed.</title>
        <authorList>
            <person name="Lee S.D."/>
        </authorList>
    </citation>
    <scope>NUCLEOTIDE SEQUENCE [LARGE SCALE GENOMIC DNA]</scope>
    <source>
        <strain evidence="9 10">KCTC 19124</strain>
    </source>
</reference>
<organism evidence="9 10">
    <name type="scientific">Microbacterium aquimaris</name>
    <dbReference type="NCBI Taxonomy" id="459816"/>
    <lineage>
        <taxon>Bacteria</taxon>
        <taxon>Bacillati</taxon>
        <taxon>Actinomycetota</taxon>
        <taxon>Actinomycetes</taxon>
        <taxon>Micrococcales</taxon>
        <taxon>Microbacteriaceae</taxon>
        <taxon>Microbacterium</taxon>
    </lineage>
</organism>
<keyword evidence="2 7" id="KW-0813">Transport</keyword>
<keyword evidence="10" id="KW-1185">Reference proteome</keyword>
<evidence type="ECO:0000313" key="9">
    <source>
        <dbReference type="EMBL" id="MDZ8160371.1"/>
    </source>
</evidence>
<keyword evidence="6 7" id="KW-0472">Membrane</keyword>
<evidence type="ECO:0000313" key="10">
    <source>
        <dbReference type="Proteomes" id="UP001291912"/>
    </source>
</evidence>
<accession>A0ABU5N2S2</accession>
<dbReference type="PANTHER" id="PTHR43744">
    <property type="entry name" value="ABC TRANSPORTER PERMEASE PROTEIN MG189-RELATED-RELATED"/>
    <property type="match status" value="1"/>
</dbReference>
<evidence type="ECO:0000256" key="3">
    <source>
        <dbReference type="ARBA" id="ARBA00022475"/>
    </source>
</evidence>
<feature type="transmembrane region" description="Helical" evidence="7">
    <location>
        <begin position="140"/>
        <end position="163"/>
    </location>
</feature>
<evidence type="ECO:0000256" key="4">
    <source>
        <dbReference type="ARBA" id="ARBA00022692"/>
    </source>
</evidence>
<evidence type="ECO:0000256" key="5">
    <source>
        <dbReference type="ARBA" id="ARBA00022989"/>
    </source>
</evidence>
<dbReference type="PROSITE" id="PS50928">
    <property type="entry name" value="ABC_TM1"/>
    <property type="match status" value="1"/>
</dbReference>
<name>A0ABU5N2S2_9MICO</name>
<protein>
    <submittedName>
        <fullName evidence="9">Carbohydrate ABC transporter permease</fullName>
    </submittedName>
</protein>
<dbReference type="EMBL" id="JAWJYN010000001">
    <property type="protein sequence ID" value="MDZ8160371.1"/>
    <property type="molecule type" value="Genomic_DNA"/>
</dbReference>
<evidence type="ECO:0000256" key="6">
    <source>
        <dbReference type="ARBA" id="ARBA00023136"/>
    </source>
</evidence>
<evidence type="ECO:0000256" key="1">
    <source>
        <dbReference type="ARBA" id="ARBA00004651"/>
    </source>
</evidence>
<feature type="transmembrane region" description="Helical" evidence="7">
    <location>
        <begin position="236"/>
        <end position="262"/>
    </location>
</feature>
<dbReference type="InterPro" id="IPR000515">
    <property type="entry name" value="MetI-like"/>
</dbReference>
<evidence type="ECO:0000256" key="2">
    <source>
        <dbReference type="ARBA" id="ARBA00022448"/>
    </source>
</evidence>
<dbReference type="PANTHER" id="PTHR43744:SF12">
    <property type="entry name" value="ABC TRANSPORTER PERMEASE PROTEIN MG189-RELATED"/>
    <property type="match status" value="1"/>
</dbReference>
<comment type="subcellular location">
    <subcellularLocation>
        <location evidence="1 7">Cell membrane</location>
        <topology evidence="1 7">Multi-pass membrane protein</topology>
    </subcellularLocation>
</comment>
<dbReference type="Proteomes" id="UP001291912">
    <property type="component" value="Unassembled WGS sequence"/>
</dbReference>
<keyword evidence="4 7" id="KW-0812">Transmembrane</keyword>
<proteinExistence type="inferred from homology"/>